<dbReference type="Gene3D" id="3.20.20.450">
    <property type="entry name" value="EAL domain"/>
    <property type="match status" value="1"/>
</dbReference>
<dbReference type="Gene3D" id="3.30.70.270">
    <property type="match status" value="1"/>
</dbReference>
<dbReference type="Proteomes" id="UP000327424">
    <property type="component" value="Chromosome"/>
</dbReference>
<proteinExistence type="predicted"/>
<gene>
    <name evidence="3" type="ORF">FR932_13250</name>
</gene>
<evidence type="ECO:0000313" key="3">
    <source>
        <dbReference type="EMBL" id="QFI38749.1"/>
    </source>
</evidence>
<keyword evidence="1" id="KW-1133">Transmembrane helix</keyword>
<dbReference type="SUPFAM" id="SSF55073">
    <property type="entry name" value="Nucleotide cyclase"/>
    <property type="match status" value="1"/>
</dbReference>
<dbReference type="Pfam" id="PF00563">
    <property type="entry name" value="EAL"/>
    <property type="match status" value="1"/>
</dbReference>
<keyword evidence="1" id="KW-0472">Membrane</keyword>
<evidence type="ECO:0000259" key="2">
    <source>
        <dbReference type="PROSITE" id="PS50883"/>
    </source>
</evidence>
<dbReference type="GO" id="GO:0071111">
    <property type="term" value="F:cyclic-guanylate-specific phosphodiesterase activity"/>
    <property type="evidence" value="ECO:0007669"/>
    <property type="project" value="InterPro"/>
</dbReference>
<dbReference type="SUPFAM" id="SSF141868">
    <property type="entry name" value="EAL domain-like"/>
    <property type="match status" value="1"/>
</dbReference>
<feature type="domain" description="EAL" evidence="2">
    <location>
        <begin position="649"/>
        <end position="898"/>
    </location>
</feature>
<organism evidence="3 4">
    <name type="scientific">Moritella marina ATCC 15381</name>
    <dbReference type="NCBI Taxonomy" id="1202962"/>
    <lineage>
        <taxon>Bacteria</taxon>
        <taxon>Pseudomonadati</taxon>
        <taxon>Pseudomonadota</taxon>
        <taxon>Gammaproteobacteria</taxon>
        <taxon>Alteromonadales</taxon>
        <taxon>Moritellaceae</taxon>
        <taxon>Moritella</taxon>
    </lineage>
</organism>
<dbReference type="InterPro" id="IPR035919">
    <property type="entry name" value="EAL_sf"/>
</dbReference>
<accession>A0A5J6WKW1</accession>
<dbReference type="InterPro" id="IPR000160">
    <property type="entry name" value="GGDEF_dom"/>
</dbReference>
<dbReference type="PANTHER" id="PTHR33121">
    <property type="entry name" value="CYCLIC DI-GMP PHOSPHODIESTERASE PDEF"/>
    <property type="match status" value="1"/>
</dbReference>
<dbReference type="PANTHER" id="PTHR33121:SF70">
    <property type="entry name" value="SIGNALING PROTEIN YKOW"/>
    <property type="match status" value="1"/>
</dbReference>
<name>A0A5J6WKW1_MORMI</name>
<dbReference type="CDD" id="cd01948">
    <property type="entry name" value="EAL"/>
    <property type="match status" value="1"/>
</dbReference>
<dbReference type="RefSeq" id="WP_019439589.1">
    <property type="nucleotide sequence ID" value="NZ_ALOE01000002.1"/>
</dbReference>
<dbReference type="InterPro" id="IPR001633">
    <property type="entry name" value="EAL_dom"/>
</dbReference>
<dbReference type="Pfam" id="PF00990">
    <property type="entry name" value="GGDEF"/>
    <property type="match status" value="1"/>
</dbReference>
<dbReference type="InterPro" id="IPR050706">
    <property type="entry name" value="Cyclic-di-GMP_PDE-like"/>
</dbReference>
<evidence type="ECO:0000256" key="1">
    <source>
        <dbReference type="SAM" id="Phobius"/>
    </source>
</evidence>
<reference evidence="3 4" key="1">
    <citation type="submission" date="2019-09" db="EMBL/GenBank/DDBJ databases">
        <title>Hybrid Assembly of the complete Genome of the Deep-Sea Bacterium Moritella marina from long Nanopore and Illumina reads.</title>
        <authorList>
            <person name="Magin S."/>
            <person name="Georgoulis A."/>
            <person name="Papadimitriou K."/>
            <person name="Iliakis G."/>
            <person name="Vorgias C.E."/>
        </authorList>
    </citation>
    <scope>NUCLEOTIDE SEQUENCE [LARGE SCALE GENOMIC DNA]</scope>
    <source>
        <strain evidence="3 4">MP-1</strain>
    </source>
</reference>
<dbReference type="KEGG" id="mmaa:FR932_13250"/>
<dbReference type="InterPro" id="IPR029787">
    <property type="entry name" value="Nucleotide_cyclase"/>
</dbReference>
<dbReference type="PROSITE" id="PS50883">
    <property type="entry name" value="EAL"/>
    <property type="match status" value="1"/>
</dbReference>
<dbReference type="EMBL" id="CP044399">
    <property type="protein sequence ID" value="QFI38749.1"/>
    <property type="molecule type" value="Genomic_DNA"/>
</dbReference>
<dbReference type="SMART" id="SM00052">
    <property type="entry name" value="EAL"/>
    <property type="match status" value="1"/>
</dbReference>
<protein>
    <submittedName>
        <fullName evidence="3">EAL domain-containing protein</fullName>
    </submittedName>
</protein>
<evidence type="ECO:0000313" key="4">
    <source>
        <dbReference type="Proteomes" id="UP000327424"/>
    </source>
</evidence>
<sequence>MKPIFYTFSPYVFYLLLFFIFLTPAYANCGLTAAVIDKSSYQNETIKIGLVSDSLYTREVANGSSAYEVITESIERCSGLNILIIEKNLIELTALAKDEKVDVIFDLSKTQLRQQYLDFSVKLSDETPYIVSNGPLLEQLQSGQAIETLKGSAWVELTEAFLASVGLSNPIKLVGSISELNKASLFVSGSSHISYYHHLKMPISTALSSHIAVIKSKSAALLPMINAIIGSVENIPSETGNTQYLPLSSAELQNSKPVNILISFHLFPFYGDKYTDFLIFNKYKSLAEELYDIDLIAQDCHDDNCFDLYDDDVKMALYDPGVLEQNLATKTLGLVRVALFKNTRVNEVQRIGIMKSMPQDLHSIPAEYIEFSHQAELIESFKQGEIDAFISTDLDGRLLFAEDLDLNIIEIPLGLKSVVFLVPKLNSESNALLSILNSLIEISNNTGYVGMSNHTRDLILQSVMEGEMALRSRDFYSYIILSIILVICIYTYYKKVSIDPSTQLLNPNLMHKYHKKNKFNYITYISIANLESLKKSEGVEYSNNVIKIFAGIIKVCFSSGEKIFRLYGDHFVVFSKQDSIEKIQSLLVALKYNAQKKHIIFNCGIKEITTDMKSDLIASAEAMYANSLDDNCLFYSYEETKEVKEYINRNIIKDVINKALKGQLFDINFQPKFDLNTGQIYGAEALARLCINGTHYSPQVFVHYLEQCGRIPELDYMVLAKTISFIKINGFFDVIFSINLSSESIVCDDFKRDLRKLLTQNRMLENLEFEITESILPEHKHEVIAFITEIRRDFSVRFSLDDFSTGNSSLVMLSEFRFDCVKLDRSLFNAMHNNDTFILSIKVLINEIKKLSNEIVFEGIENERDESLAVELGVNKVQGWKYSKPIDQNSFITLKNKY</sequence>
<dbReference type="InterPro" id="IPR043128">
    <property type="entry name" value="Rev_trsase/Diguanyl_cyclase"/>
</dbReference>
<dbReference type="OrthoDB" id="1673646at2"/>
<feature type="transmembrane region" description="Helical" evidence="1">
    <location>
        <begin position="475"/>
        <end position="493"/>
    </location>
</feature>
<dbReference type="AlphaFoldDB" id="A0A5J6WKW1"/>
<keyword evidence="1" id="KW-0812">Transmembrane</keyword>
<keyword evidence="4" id="KW-1185">Reference proteome</keyword>